<keyword evidence="4" id="KW-1185">Reference proteome</keyword>
<dbReference type="EMBL" id="JAPQKT010000002">
    <property type="protein sequence ID" value="KAJ5240356.1"/>
    <property type="molecule type" value="Genomic_DNA"/>
</dbReference>
<evidence type="ECO:0000313" key="2">
    <source>
        <dbReference type="EMBL" id="KAJ5240304.1"/>
    </source>
</evidence>
<proteinExistence type="predicted"/>
<accession>A0A9W9PA82</accession>
<evidence type="ECO:0000313" key="4">
    <source>
        <dbReference type="Proteomes" id="UP001147733"/>
    </source>
</evidence>
<comment type="caution">
    <text evidence="3">The sequence shown here is derived from an EMBL/GenBank/DDBJ whole genome shotgun (WGS) entry which is preliminary data.</text>
</comment>
<evidence type="ECO:0000256" key="1">
    <source>
        <dbReference type="SAM" id="MobiDB-lite"/>
    </source>
</evidence>
<gene>
    <name evidence="2" type="ORF">N7469_001895</name>
    <name evidence="3" type="ORF">N7469_001947</name>
</gene>
<sequence>MSKHTFTSYEEQWSKLRDKKSSDALELWTVPAYRATSEDRDGDYEEDQSFCAGQAYGDTDQVREGDGQTPPGGDVEGPRPGEEEYWAAALYPFLTGGQSSSDAVLIKLPRAFLEAYTEIDGRVSSIATQFYKQNEWNDQIQHSMETMSERADELITLRETVAMLETRVNEISQARDGLVERKPAGRPKRSQ</sequence>
<evidence type="ECO:0000313" key="3">
    <source>
        <dbReference type="EMBL" id="KAJ5240356.1"/>
    </source>
</evidence>
<dbReference type="AlphaFoldDB" id="A0A9W9PA82"/>
<dbReference type="EMBL" id="JAPQKT010000002">
    <property type="protein sequence ID" value="KAJ5240304.1"/>
    <property type="molecule type" value="Genomic_DNA"/>
</dbReference>
<reference evidence="3" key="2">
    <citation type="journal article" date="2023" name="IMA Fungus">
        <title>Comparative genomic study of the Penicillium genus elucidates a diverse pangenome and 15 lateral gene transfer events.</title>
        <authorList>
            <person name="Petersen C."/>
            <person name="Sorensen T."/>
            <person name="Nielsen M.R."/>
            <person name="Sondergaard T.E."/>
            <person name="Sorensen J.L."/>
            <person name="Fitzpatrick D.A."/>
            <person name="Frisvad J.C."/>
            <person name="Nielsen K.L."/>
        </authorList>
    </citation>
    <scope>NUCLEOTIDE SEQUENCE</scope>
    <source>
        <strain evidence="3">IBT 23319</strain>
    </source>
</reference>
<feature type="region of interest" description="Disordered" evidence="1">
    <location>
        <begin position="36"/>
        <end position="80"/>
    </location>
</feature>
<name>A0A9W9PA82_PENCI</name>
<dbReference type="Proteomes" id="UP001147733">
    <property type="component" value="Unassembled WGS sequence"/>
</dbReference>
<reference evidence="3" key="1">
    <citation type="submission" date="2022-11" db="EMBL/GenBank/DDBJ databases">
        <authorList>
            <person name="Petersen C."/>
        </authorList>
    </citation>
    <scope>NUCLEOTIDE SEQUENCE</scope>
    <source>
        <strain evidence="3">IBT 23319</strain>
    </source>
</reference>
<dbReference type="RefSeq" id="XP_056503309.1">
    <property type="nucleotide sequence ID" value="XM_056640815.1"/>
</dbReference>
<protein>
    <submittedName>
        <fullName evidence="3">Uncharacterized protein</fullName>
    </submittedName>
</protein>
<dbReference type="OrthoDB" id="4332586at2759"/>
<organism evidence="3 4">
    <name type="scientific">Penicillium citrinum</name>
    <dbReference type="NCBI Taxonomy" id="5077"/>
    <lineage>
        <taxon>Eukaryota</taxon>
        <taxon>Fungi</taxon>
        <taxon>Dikarya</taxon>
        <taxon>Ascomycota</taxon>
        <taxon>Pezizomycotina</taxon>
        <taxon>Eurotiomycetes</taxon>
        <taxon>Eurotiomycetidae</taxon>
        <taxon>Eurotiales</taxon>
        <taxon>Aspergillaceae</taxon>
        <taxon>Penicillium</taxon>
    </lineage>
</organism>
<dbReference type="GeneID" id="81379982"/>